<dbReference type="Pfam" id="PF22151">
    <property type="entry name" value="Fer4_NDSU1"/>
    <property type="match status" value="1"/>
</dbReference>
<feature type="domain" description="4Fe-4S Mo/W bis-MGD-type" evidence="8">
    <location>
        <begin position="290"/>
        <end position="346"/>
    </location>
</feature>
<dbReference type="CDD" id="cd00207">
    <property type="entry name" value="fer2"/>
    <property type="match status" value="1"/>
</dbReference>
<dbReference type="InterPro" id="IPR050123">
    <property type="entry name" value="Prok_molybdopt-oxidoreductase"/>
</dbReference>
<dbReference type="SUPFAM" id="SSF54862">
    <property type="entry name" value="4Fe-4S ferredoxins"/>
    <property type="match status" value="1"/>
</dbReference>
<comment type="cofactor">
    <cofactor evidence="7">
        <name>[2Fe-2S] cluster</name>
        <dbReference type="ChEBI" id="CHEBI:190135"/>
    </cofactor>
</comment>
<evidence type="ECO:0000256" key="7">
    <source>
        <dbReference type="ARBA" id="ARBA00034078"/>
    </source>
</evidence>
<dbReference type="PROSITE" id="PS00641">
    <property type="entry name" value="COMPLEX1_75K_1"/>
    <property type="match status" value="1"/>
</dbReference>
<dbReference type="InterPro" id="IPR006963">
    <property type="entry name" value="Mopterin_OxRdtase_4Fe-4S_dom"/>
</dbReference>
<keyword evidence="3" id="KW-0001">2Fe-2S</keyword>
<reference evidence="10 11" key="1">
    <citation type="submission" date="2016-10" db="EMBL/GenBank/DDBJ databases">
        <authorList>
            <person name="Varghese N."/>
            <person name="Submissions S."/>
        </authorList>
    </citation>
    <scope>NUCLEOTIDE SEQUENCE [LARGE SCALE GENOMIC DNA]</scope>
    <source>
        <strain evidence="10 11">DSM 9169</strain>
    </source>
</reference>
<dbReference type="PROSITE" id="PS51839">
    <property type="entry name" value="4FE4S_HC3"/>
    <property type="match status" value="1"/>
</dbReference>
<proteinExistence type="predicted"/>
<evidence type="ECO:0000313" key="11">
    <source>
        <dbReference type="Proteomes" id="UP000198976"/>
    </source>
</evidence>
<dbReference type="SUPFAM" id="SSF50692">
    <property type="entry name" value="ADC-like"/>
    <property type="match status" value="1"/>
</dbReference>
<organism evidence="10 11">
    <name type="scientific">Schaalia radingae</name>
    <dbReference type="NCBI Taxonomy" id="131110"/>
    <lineage>
        <taxon>Bacteria</taxon>
        <taxon>Bacillati</taxon>
        <taxon>Actinomycetota</taxon>
        <taxon>Actinomycetes</taxon>
        <taxon>Actinomycetales</taxon>
        <taxon>Actinomycetaceae</taxon>
        <taxon>Schaalia</taxon>
    </lineage>
</organism>
<dbReference type="SUPFAM" id="SSF53706">
    <property type="entry name" value="Formate dehydrogenase/DMSO reductase, domains 1-3"/>
    <property type="match status" value="1"/>
</dbReference>
<dbReference type="PANTHER" id="PTHR43105:SF12">
    <property type="entry name" value="NADH-QUINONE OXIDOREDUCTASE SUBUNIT G"/>
    <property type="match status" value="1"/>
</dbReference>
<gene>
    <name evidence="10" type="ORF">SAMN04489714_1665</name>
</gene>
<dbReference type="NCBIfam" id="NF005895">
    <property type="entry name" value="PRK07860.1"/>
    <property type="match status" value="1"/>
</dbReference>
<dbReference type="Gene3D" id="3.10.20.740">
    <property type="match status" value="1"/>
</dbReference>
<dbReference type="Pfam" id="PF22117">
    <property type="entry name" value="Fer4_Nqo3"/>
    <property type="match status" value="1"/>
</dbReference>
<protein>
    <submittedName>
        <fullName evidence="10">NADH dehydrogenase subunit G</fullName>
    </submittedName>
</protein>
<keyword evidence="6" id="KW-0411">Iron-sulfur</keyword>
<dbReference type="InterPro" id="IPR001041">
    <property type="entry name" value="2Fe-2S_ferredoxin-type"/>
</dbReference>
<keyword evidence="2" id="KW-0004">4Fe-4S</keyword>
<dbReference type="Gene3D" id="3.40.228.10">
    <property type="entry name" value="Dimethylsulfoxide Reductase, domain 2"/>
    <property type="match status" value="1"/>
</dbReference>
<dbReference type="InterPro" id="IPR006657">
    <property type="entry name" value="MoPterin_dinucl-bd_dom"/>
</dbReference>
<dbReference type="RefSeq" id="WP_070725369.1">
    <property type="nucleotide sequence ID" value="NZ_LT629792.1"/>
</dbReference>
<dbReference type="Pfam" id="PF00384">
    <property type="entry name" value="Molybdopterin"/>
    <property type="match status" value="1"/>
</dbReference>
<feature type="domain" description="4Fe-4S His(Cys)3-ligated-type" evidence="9">
    <location>
        <begin position="96"/>
        <end position="135"/>
    </location>
</feature>
<name>A0ABY0VA96_9ACTO</name>
<dbReference type="Pfam" id="PF13510">
    <property type="entry name" value="Fer2_4"/>
    <property type="match status" value="1"/>
</dbReference>
<dbReference type="PROSITE" id="PS00643">
    <property type="entry name" value="COMPLEX1_75K_3"/>
    <property type="match status" value="1"/>
</dbReference>
<evidence type="ECO:0000256" key="4">
    <source>
        <dbReference type="ARBA" id="ARBA00022723"/>
    </source>
</evidence>
<dbReference type="SMART" id="SM00929">
    <property type="entry name" value="NADH-G_4Fe-4S_3"/>
    <property type="match status" value="1"/>
</dbReference>
<evidence type="ECO:0000259" key="9">
    <source>
        <dbReference type="PROSITE" id="PS51839"/>
    </source>
</evidence>
<dbReference type="PANTHER" id="PTHR43105">
    <property type="entry name" value="RESPIRATORY NITRATE REDUCTASE"/>
    <property type="match status" value="1"/>
</dbReference>
<evidence type="ECO:0000313" key="10">
    <source>
        <dbReference type="EMBL" id="SDU02023.1"/>
    </source>
</evidence>
<evidence type="ECO:0000256" key="2">
    <source>
        <dbReference type="ARBA" id="ARBA00022485"/>
    </source>
</evidence>
<dbReference type="PROSITE" id="PS51669">
    <property type="entry name" value="4FE4S_MOW_BIS_MGD"/>
    <property type="match status" value="1"/>
</dbReference>
<dbReference type="InterPro" id="IPR000283">
    <property type="entry name" value="NADH_UbQ_OxRdtase_75kDa_su_CS"/>
</dbReference>
<dbReference type="InterPro" id="IPR054351">
    <property type="entry name" value="NADH_UbQ_OxRdtase_ferredoxin"/>
</dbReference>
<dbReference type="InterPro" id="IPR036010">
    <property type="entry name" value="2Fe-2S_ferredoxin-like_sf"/>
</dbReference>
<evidence type="ECO:0000256" key="6">
    <source>
        <dbReference type="ARBA" id="ARBA00023014"/>
    </source>
</evidence>
<dbReference type="InterPro" id="IPR009010">
    <property type="entry name" value="Asp_de-COase-like_dom_sf"/>
</dbReference>
<comment type="cofactor">
    <cofactor evidence="1">
        <name>[4Fe-4S] cluster</name>
        <dbReference type="ChEBI" id="CHEBI:49883"/>
    </cofactor>
</comment>
<evidence type="ECO:0000256" key="3">
    <source>
        <dbReference type="ARBA" id="ARBA00022714"/>
    </source>
</evidence>
<accession>A0ABY0VA96</accession>
<dbReference type="PROSITE" id="PS00642">
    <property type="entry name" value="COMPLEX1_75K_2"/>
    <property type="match status" value="1"/>
</dbReference>
<evidence type="ECO:0000256" key="1">
    <source>
        <dbReference type="ARBA" id="ARBA00001966"/>
    </source>
</evidence>
<keyword evidence="4" id="KW-0479">Metal-binding</keyword>
<dbReference type="SUPFAM" id="SSF54292">
    <property type="entry name" value="2Fe-2S ferredoxin-like"/>
    <property type="match status" value="1"/>
</dbReference>
<dbReference type="InterPro" id="IPR019574">
    <property type="entry name" value="NADH_UbQ_OxRdtase_Gsu_4Fe4S-bd"/>
</dbReference>
<dbReference type="EMBL" id="LT629792">
    <property type="protein sequence ID" value="SDU02023.1"/>
    <property type="molecule type" value="Genomic_DNA"/>
</dbReference>
<dbReference type="Pfam" id="PF01568">
    <property type="entry name" value="Molydop_binding"/>
    <property type="match status" value="1"/>
</dbReference>
<dbReference type="Proteomes" id="UP000198976">
    <property type="component" value="Chromosome I"/>
</dbReference>
<dbReference type="Pfam" id="PF10588">
    <property type="entry name" value="NADH-G_4Fe-4S_3"/>
    <property type="match status" value="1"/>
</dbReference>
<keyword evidence="11" id="KW-1185">Reference proteome</keyword>
<evidence type="ECO:0000256" key="5">
    <source>
        <dbReference type="ARBA" id="ARBA00023004"/>
    </source>
</evidence>
<dbReference type="InterPro" id="IPR006656">
    <property type="entry name" value="Mopterin_OxRdtase"/>
</dbReference>
<evidence type="ECO:0000259" key="8">
    <source>
        <dbReference type="PROSITE" id="PS51669"/>
    </source>
</evidence>
<keyword evidence="5" id="KW-0408">Iron</keyword>
<sequence length="864" mass="92213">MSDAPEMVDITIDDIQMSVPKGTLVIRAAEQAGIRIPRFCDHPLLAPAAACRQCLVEVGMPDRKTGELRFMPKPQPSCAQTVSPGMVVKTQFTSEIADKAQRGVMEFLLINHPLDCPICDKGGECPLQNQAMTEGRAKSRFADAKRTFPKPLKLTSHIMLDRDRCILCQRCVRFGKEIAGDAFIDLQGRGGGTSPTDDHYFMGEQIGSFDTQVIGFHDEGAHDARTVPLSGPYGEAGVIGSINGGELPPSGYDQSGRAFASYFSGNVIQICPVGALTASSYRFRARPFDLVSTPSVSEHDASGSAIRIDVRRGQVVRRMAGNDPDVNEEWITDKDRFAFEWDRESRLTTPLVRENGQMVPTSWADALHRVAEGLKVARDKGTVGMLPGGRLTFEDAWAWSKFARTVVGTDSIDARVRETSEEERQFLAAHVAGTGLGVTYADLEKAGSVLLVALEPEDECGSIFLRLRKGVLKGTTHVTTIAPMTTSGSLKLNAQVVHAAPGTETEVLASLTSGAAAEGTALVESLSDGGIILVGERAARTPGLLTATAKLAQATGARLQWVPRRSGDRAAVEAGLLPGLLPFGRSLADAGARESMGWDTAGMPTTTGMDIQDILDGVRTGSVSALIVGGVDLRDLPDPKAARNALDAVDFLVSMEVRASDVTELADVVLPVAPPLEKNGTFINWEGRLRPFGQAISSRSLTDRDVLVRLAREFDVDLGGATLKDLYDEVNPVMDWSGERCVMDVATTTAPPVESVSEGQAVLATHKPMLDAGRLQDGAPQLAGTARRPVAFISQATLSALGMSQGDALTVSSERGSLTLPVEVTDLPDRVVWLPECSQGSLVHESLGTAGSVVTLSHAVEVTR</sequence>
<dbReference type="Gene3D" id="3.40.50.740">
    <property type="match status" value="2"/>
</dbReference>
<dbReference type="Gene3D" id="2.40.40.20">
    <property type="match status" value="1"/>
</dbReference>